<evidence type="ECO:0000313" key="3">
    <source>
        <dbReference type="Proteomes" id="UP001500888"/>
    </source>
</evidence>
<dbReference type="CDD" id="cd10150">
    <property type="entry name" value="CobN_like"/>
    <property type="match status" value="1"/>
</dbReference>
<protein>
    <submittedName>
        <fullName evidence="2">Cobaltochelatase subunit CobN</fullName>
    </submittedName>
</protein>
<reference evidence="3" key="1">
    <citation type="journal article" date="2019" name="Int. J. Syst. Evol. Microbiol.">
        <title>The Global Catalogue of Microorganisms (GCM) 10K type strain sequencing project: providing services to taxonomists for standard genome sequencing and annotation.</title>
        <authorList>
            <consortium name="The Broad Institute Genomics Platform"/>
            <consortium name="The Broad Institute Genome Sequencing Center for Infectious Disease"/>
            <person name="Wu L."/>
            <person name="Ma J."/>
        </authorList>
    </citation>
    <scope>NUCLEOTIDE SEQUENCE [LARGE SCALE GENOMIC DNA]</scope>
    <source>
        <strain evidence="3">JCM 16908</strain>
    </source>
</reference>
<dbReference type="Pfam" id="PF02514">
    <property type="entry name" value="CobN-Mg_chel"/>
    <property type="match status" value="1"/>
</dbReference>
<sequence>MRHLPVLLLSTSDTDLLSARASGSPYRLGNPARLAVEDLAPLLEGVELVVVRLLGGRRVWEEGLAALLAGSRPVIVLGGEQAPDAELMELSTVPGGVCAEAHAYLAHGGPANLDELYRFLTDTLLLTGHGFAPPAATPTWGILQCPPAADGATRAPGTGRGTFTPGASKAVHTPDGGEAARAPGHGEAVRGSGVEVARAPDTGEAAVGVDVGAAVRGVGCGGRPVVGVLYYRAHHVAGNTAFVEALCDAIERAGGRALPVYCASLRTAEAGLLDVLAQVDALVVTVLAAGGTRPATVSAGGDDEAWDVGALARLDVPILQGLCLTGDRESWLASDDGLSPLDAASQVAIPEFDGRIITVPFSFKEVDEEGLTVYVADPERAARVAGIAVRHAVLRHIPARDKRIALMLSAYPTKHARIGNAVGLDTPASVVRLLAALRERGYDIGPEGDGGLPGVAAQDGDALIHALIAAGGQDQDWLTEEQVSGNPVRISAARYEAWYVTLPGELRARMERHWGPPPGELFVDRSRDPNGEIVLAALRAGNVVVMVQPPRGFGENPIAIYHDPDLPPSHHYLATYRWLRDGFGAHAVVHVGKHGNLEWLPGKSAGMSASCGPDAALGDLPLIYPFLVNDPGEGTQAKRRAHATLVDHLVPPMARADTYGDMARLEQLLDEHASIAAMDPAKLPAIRAQIWTLIQAARLDHDLGLDDRPHDAEFDDFLLHVDGWLCEVKDVQIRDGLHVLGEAPAGRARVDLVLAMLRARQLWAGNEALPGLREALGLAEDGSAGRTETDWAETVAAALVEGMEEHGWNPRAAGEVCATVLGTAVPAGGGAGEVVVKEILEFAATEIVPRLGRTTDEIAAVLHALDGGYVPAGPSGSPLRGLVNVLPTGRNFYSVDPKAVPSRLAWETGQAMADSLLARYRADTGDWPRSVGLSIWGTSAMRTSGDDVAEVLALLGVRPVWDEASRRVTGLAPIPPEELGRPRVDVTVRISGFFRDAFPHVVVMLDDAVRLVAALEEPEEVNFVRAHVVADRAAHGDERRATTRVFGSRPGAYGAGLLPLIDSRNWRDDADLAEVYAVWGGFAYGREMDGTPARQDMEAAYRRIAVAAKNVDTREHDIADSDDYFQYHGGMIATVRALTGKAPAAYIGDSTRPDAVRTRSLSEETARIFRARVVNPRWVAAMRRHGYKGAFELAATVDYLFGYDATTGVVADWMYDTLAATYVLDPENQRFLAESNPWALHGMAERLLEAAGRGMWRQPDPDILSDLQEVYLKVEGDIEGGAHEPA</sequence>
<feature type="domain" description="CobN/magnesium chelatase" evidence="1">
    <location>
        <begin position="102"/>
        <end position="1261"/>
    </location>
</feature>
<dbReference type="PANTHER" id="PTHR44119">
    <property type="entry name" value="MAGNESIUM-CHELATASE SUBUNIT CHLH, CHLOROPLASTIC"/>
    <property type="match status" value="1"/>
</dbReference>
<keyword evidence="3" id="KW-1185">Reference proteome</keyword>
<dbReference type="PANTHER" id="PTHR44119:SF4">
    <property type="entry name" value="AEROBIC COBALTOCHELATASE SUBUNIT COBN"/>
    <property type="match status" value="1"/>
</dbReference>
<comment type="caution">
    <text evidence="2">The sequence shown here is derived from an EMBL/GenBank/DDBJ whole genome shotgun (WGS) entry which is preliminary data.</text>
</comment>
<evidence type="ECO:0000259" key="1">
    <source>
        <dbReference type="Pfam" id="PF02514"/>
    </source>
</evidence>
<proteinExistence type="predicted"/>
<dbReference type="RefSeq" id="WP_344945976.1">
    <property type="nucleotide sequence ID" value="NZ_BAAAZR010000020.1"/>
</dbReference>
<name>A0ABP7ITC2_9ACTN</name>
<organism evidence="2 3">
    <name type="scientific">Sphaerisporangium flaviroseum</name>
    <dbReference type="NCBI Taxonomy" id="509199"/>
    <lineage>
        <taxon>Bacteria</taxon>
        <taxon>Bacillati</taxon>
        <taxon>Actinomycetota</taxon>
        <taxon>Actinomycetes</taxon>
        <taxon>Streptosporangiales</taxon>
        <taxon>Streptosporangiaceae</taxon>
        <taxon>Sphaerisporangium</taxon>
    </lineage>
</organism>
<accession>A0ABP7ITC2</accession>
<dbReference type="InterPro" id="IPR003672">
    <property type="entry name" value="CobN/Mg_chltase"/>
</dbReference>
<dbReference type="NCBIfam" id="TIGR02257">
    <property type="entry name" value="cobalto_cobN"/>
    <property type="match status" value="1"/>
</dbReference>
<dbReference type="Proteomes" id="UP001500888">
    <property type="component" value="Unassembled WGS sequence"/>
</dbReference>
<dbReference type="EMBL" id="BAAAZR010000020">
    <property type="protein sequence ID" value="GAA3826577.1"/>
    <property type="molecule type" value="Genomic_DNA"/>
</dbReference>
<dbReference type="InterPro" id="IPR011953">
    <property type="entry name" value="Cobalto_CobN"/>
</dbReference>
<gene>
    <name evidence="2" type="primary">cobN</name>
    <name evidence="2" type="ORF">GCM10022226_54160</name>
</gene>
<evidence type="ECO:0000313" key="2">
    <source>
        <dbReference type="EMBL" id="GAA3826577.1"/>
    </source>
</evidence>